<keyword evidence="4" id="KW-0804">Transcription</keyword>
<evidence type="ECO:0000256" key="1">
    <source>
        <dbReference type="ARBA" id="ARBA00022491"/>
    </source>
</evidence>
<dbReference type="AlphaFoldDB" id="A0A3G2R3V4"/>
<dbReference type="SUPFAM" id="SSF53822">
    <property type="entry name" value="Periplasmic binding protein-like I"/>
    <property type="match status" value="1"/>
</dbReference>
<keyword evidence="1" id="KW-0678">Repressor</keyword>
<keyword evidence="2" id="KW-0805">Transcription regulation</keyword>
<dbReference type="InterPro" id="IPR010982">
    <property type="entry name" value="Lambda_DNA-bd_dom_sf"/>
</dbReference>
<evidence type="ECO:0000256" key="4">
    <source>
        <dbReference type="ARBA" id="ARBA00023163"/>
    </source>
</evidence>
<evidence type="ECO:0000313" key="7">
    <source>
        <dbReference type="Proteomes" id="UP000280960"/>
    </source>
</evidence>
<dbReference type="PANTHER" id="PTHR30146:SF148">
    <property type="entry name" value="HTH-TYPE TRANSCRIPTIONAL REPRESSOR PURR-RELATED"/>
    <property type="match status" value="1"/>
</dbReference>
<dbReference type="Gene3D" id="1.10.260.40">
    <property type="entry name" value="lambda repressor-like DNA-binding domains"/>
    <property type="match status" value="1"/>
</dbReference>
<dbReference type="PRINTS" id="PR00036">
    <property type="entry name" value="HTHLACI"/>
</dbReference>
<evidence type="ECO:0000256" key="2">
    <source>
        <dbReference type="ARBA" id="ARBA00023015"/>
    </source>
</evidence>
<reference evidence="6 7" key="1">
    <citation type="submission" date="2018-10" db="EMBL/GenBank/DDBJ databases">
        <authorList>
            <person name="Zhang X."/>
        </authorList>
    </citation>
    <scope>NUCLEOTIDE SEQUENCE [LARGE SCALE GENOMIC DNA]</scope>
    <source>
        <strain evidence="6 7">SK-G1</strain>
    </source>
</reference>
<keyword evidence="3 6" id="KW-0238">DNA-binding</keyword>
<dbReference type="CDD" id="cd06267">
    <property type="entry name" value="PBP1_LacI_sugar_binding-like"/>
    <property type="match status" value="1"/>
</dbReference>
<accession>A0A3G2R3V4</accession>
<organism evidence="6 7">
    <name type="scientific">Biomaibacter acetigenes</name>
    <dbReference type="NCBI Taxonomy" id="2316383"/>
    <lineage>
        <taxon>Bacteria</taxon>
        <taxon>Bacillati</taxon>
        <taxon>Bacillota</taxon>
        <taxon>Clostridia</taxon>
        <taxon>Thermosediminibacterales</taxon>
        <taxon>Tepidanaerobacteraceae</taxon>
        <taxon>Biomaibacter</taxon>
    </lineage>
</organism>
<dbReference type="InterPro" id="IPR028082">
    <property type="entry name" value="Peripla_BP_I"/>
</dbReference>
<proteinExistence type="predicted"/>
<dbReference type="Pfam" id="PF00356">
    <property type="entry name" value="LacI"/>
    <property type="match status" value="1"/>
</dbReference>
<sequence length="342" mass="38541">MPTIKDVAAKAGVSTATVSRVINGEKVREETKEKVIKTIKLLGYRPNQIARSLKTQKTHTIGFVVPDYGQFFMQIAKVVEDILNGYGYSLVVCYSDENPDREKARIRMLTEKQVDGMLVVPTSDEDNYIMELNKRGIPVILIDRMVKDIQTDCVLVDNVNGAYQAVEHLITKGYQRIGVINGRQEVTTGEERYRGYLRVFEDYNLPIDRDIIRFGDFSTESGYTLMKELMSLQNPPEAVFIANCYMTIGAMLAIKEMDIKVPEDVAIVGFDDTELTRLSDPPLTAVVQPVREIGEMAANLLYKRICGDMSDYPKMYRLKATLVVRASTDPGWKADIIEKKGA</sequence>
<dbReference type="KEGG" id="bacg:D2962_05035"/>
<dbReference type="EMBL" id="CP033169">
    <property type="protein sequence ID" value="AYO30059.1"/>
    <property type="molecule type" value="Genomic_DNA"/>
</dbReference>
<evidence type="ECO:0000256" key="3">
    <source>
        <dbReference type="ARBA" id="ARBA00023125"/>
    </source>
</evidence>
<dbReference type="InterPro" id="IPR046335">
    <property type="entry name" value="LacI/GalR-like_sensor"/>
</dbReference>
<dbReference type="RefSeq" id="WP_120766331.1">
    <property type="nucleotide sequence ID" value="NZ_CP033169.1"/>
</dbReference>
<feature type="domain" description="HTH lacI-type" evidence="5">
    <location>
        <begin position="2"/>
        <end position="55"/>
    </location>
</feature>
<evidence type="ECO:0000313" key="6">
    <source>
        <dbReference type="EMBL" id="AYO30059.1"/>
    </source>
</evidence>
<keyword evidence="7" id="KW-1185">Reference proteome</keyword>
<dbReference type="SMART" id="SM00354">
    <property type="entry name" value="HTH_LACI"/>
    <property type="match status" value="1"/>
</dbReference>
<dbReference type="PANTHER" id="PTHR30146">
    <property type="entry name" value="LACI-RELATED TRANSCRIPTIONAL REPRESSOR"/>
    <property type="match status" value="1"/>
</dbReference>
<dbReference type="PROSITE" id="PS00356">
    <property type="entry name" value="HTH_LACI_1"/>
    <property type="match status" value="1"/>
</dbReference>
<dbReference type="GO" id="GO:0003700">
    <property type="term" value="F:DNA-binding transcription factor activity"/>
    <property type="evidence" value="ECO:0007669"/>
    <property type="project" value="TreeGrafter"/>
</dbReference>
<dbReference type="InterPro" id="IPR000843">
    <property type="entry name" value="HTH_LacI"/>
</dbReference>
<protein>
    <submittedName>
        <fullName evidence="6">LacI family DNA-binding transcriptional regulator</fullName>
    </submittedName>
</protein>
<dbReference type="PROSITE" id="PS50932">
    <property type="entry name" value="HTH_LACI_2"/>
    <property type="match status" value="1"/>
</dbReference>
<dbReference type="Gene3D" id="3.40.50.2300">
    <property type="match status" value="2"/>
</dbReference>
<dbReference type="CDD" id="cd01392">
    <property type="entry name" value="HTH_LacI"/>
    <property type="match status" value="1"/>
</dbReference>
<dbReference type="SUPFAM" id="SSF47413">
    <property type="entry name" value="lambda repressor-like DNA-binding domains"/>
    <property type="match status" value="1"/>
</dbReference>
<name>A0A3G2R3V4_9FIRM</name>
<dbReference type="Pfam" id="PF13377">
    <property type="entry name" value="Peripla_BP_3"/>
    <property type="match status" value="1"/>
</dbReference>
<evidence type="ECO:0000259" key="5">
    <source>
        <dbReference type="PROSITE" id="PS50932"/>
    </source>
</evidence>
<dbReference type="GO" id="GO:0000976">
    <property type="term" value="F:transcription cis-regulatory region binding"/>
    <property type="evidence" value="ECO:0007669"/>
    <property type="project" value="TreeGrafter"/>
</dbReference>
<dbReference type="Proteomes" id="UP000280960">
    <property type="component" value="Chromosome"/>
</dbReference>
<gene>
    <name evidence="6" type="ORF">D2962_05035</name>
</gene>